<evidence type="ECO:0000313" key="1">
    <source>
        <dbReference type="EMBL" id="VDI39225.1"/>
    </source>
</evidence>
<comment type="caution">
    <text evidence="1">The sequence shown here is derived from an EMBL/GenBank/DDBJ whole genome shotgun (WGS) entry which is preliminary data.</text>
</comment>
<dbReference type="AlphaFoldDB" id="A0A8B6ET82"/>
<feature type="non-terminal residue" evidence="1">
    <location>
        <position position="42"/>
    </location>
</feature>
<dbReference type="EMBL" id="UYJE01005662">
    <property type="protein sequence ID" value="VDI39225.1"/>
    <property type="molecule type" value="Genomic_DNA"/>
</dbReference>
<protein>
    <submittedName>
        <fullName evidence="1">Uncharacterized protein</fullName>
    </submittedName>
</protein>
<evidence type="ECO:0000313" key="2">
    <source>
        <dbReference type="Proteomes" id="UP000596742"/>
    </source>
</evidence>
<gene>
    <name evidence="1" type="ORF">MGAL_10B058227</name>
</gene>
<proteinExistence type="predicted"/>
<organism evidence="1 2">
    <name type="scientific">Mytilus galloprovincialis</name>
    <name type="common">Mediterranean mussel</name>
    <dbReference type="NCBI Taxonomy" id="29158"/>
    <lineage>
        <taxon>Eukaryota</taxon>
        <taxon>Metazoa</taxon>
        <taxon>Spiralia</taxon>
        <taxon>Lophotrochozoa</taxon>
        <taxon>Mollusca</taxon>
        <taxon>Bivalvia</taxon>
        <taxon>Autobranchia</taxon>
        <taxon>Pteriomorphia</taxon>
        <taxon>Mytilida</taxon>
        <taxon>Mytiloidea</taxon>
        <taxon>Mytilidae</taxon>
        <taxon>Mytilinae</taxon>
        <taxon>Mytilus</taxon>
    </lineage>
</organism>
<dbReference type="Proteomes" id="UP000596742">
    <property type="component" value="Unassembled WGS sequence"/>
</dbReference>
<feature type="non-terminal residue" evidence="1">
    <location>
        <position position="1"/>
    </location>
</feature>
<name>A0A8B6ET82_MYTGA</name>
<reference evidence="1" key="1">
    <citation type="submission" date="2018-11" db="EMBL/GenBank/DDBJ databases">
        <authorList>
            <person name="Alioto T."/>
            <person name="Alioto T."/>
        </authorList>
    </citation>
    <scope>NUCLEOTIDE SEQUENCE</scope>
</reference>
<accession>A0A8B6ET82</accession>
<keyword evidence="2" id="KW-1185">Reference proteome</keyword>
<sequence>AFSITGDVLYATETPAICTSTTTSTDLGSANEGVTIVAWNVT</sequence>